<dbReference type="EMBL" id="FOVJ01000004">
    <property type="protein sequence ID" value="SFN86913.1"/>
    <property type="molecule type" value="Genomic_DNA"/>
</dbReference>
<sequence length="122" mass="12897">MAQYSLTVARTQQLLFAIIILNPVVGRGGVSGFWGAGQGATTRNGATAQGGAVPSEGRCDPVAGCGAITRSRHPLRCPIPASQGPLVQRFEAPHSKELQRSHGPQKPFNLPRSELTKEVKAK</sequence>
<reference evidence="3" key="1">
    <citation type="submission" date="2016-10" db="EMBL/GenBank/DDBJ databases">
        <authorList>
            <person name="Varghese N."/>
        </authorList>
    </citation>
    <scope>NUCLEOTIDE SEQUENCE [LARGE SCALE GENOMIC DNA]</scope>
    <source>
        <strain evidence="3">Nsp8</strain>
    </source>
</reference>
<proteinExistence type="predicted"/>
<evidence type="ECO:0000313" key="2">
    <source>
        <dbReference type="EMBL" id="SFN86913.1"/>
    </source>
</evidence>
<organism evidence="2 3">
    <name type="scientific">Nitrosospira briensis</name>
    <dbReference type="NCBI Taxonomy" id="35799"/>
    <lineage>
        <taxon>Bacteria</taxon>
        <taxon>Pseudomonadati</taxon>
        <taxon>Pseudomonadota</taxon>
        <taxon>Betaproteobacteria</taxon>
        <taxon>Nitrosomonadales</taxon>
        <taxon>Nitrosomonadaceae</taxon>
        <taxon>Nitrosospira</taxon>
    </lineage>
</organism>
<feature type="region of interest" description="Disordered" evidence="1">
    <location>
        <begin position="95"/>
        <end position="122"/>
    </location>
</feature>
<evidence type="ECO:0000313" key="3">
    <source>
        <dbReference type="Proteomes" id="UP000183107"/>
    </source>
</evidence>
<dbReference type="Proteomes" id="UP000183107">
    <property type="component" value="Unassembled WGS sequence"/>
</dbReference>
<name>A0A1I5CJ24_9PROT</name>
<protein>
    <submittedName>
        <fullName evidence="2">Uncharacterized protein</fullName>
    </submittedName>
</protein>
<evidence type="ECO:0000256" key="1">
    <source>
        <dbReference type="SAM" id="MobiDB-lite"/>
    </source>
</evidence>
<accession>A0A1I5CJ24</accession>
<dbReference type="AlphaFoldDB" id="A0A1I5CJ24"/>
<gene>
    <name evidence="2" type="ORF">SAMN05216386_2025</name>
</gene>
<keyword evidence="3" id="KW-1185">Reference proteome</keyword>